<organism evidence="1">
    <name type="scientific">viral metagenome</name>
    <dbReference type="NCBI Taxonomy" id="1070528"/>
    <lineage>
        <taxon>unclassified sequences</taxon>
        <taxon>metagenomes</taxon>
        <taxon>organismal metagenomes</taxon>
    </lineage>
</organism>
<name>A0A6M3JKD8_9ZZZZ</name>
<accession>A0A6M3JKD8</accession>
<sequence length="70" mass="7847">MQEIQVVANSVIGIAAINHEEFALTDDPALMVMPFDEFYDLLDVEFDGTIGTSCDEIEIAILENEYSVKY</sequence>
<gene>
    <name evidence="1" type="ORF">MM415A03749_0007</name>
</gene>
<dbReference type="AlphaFoldDB" id="A0A6M3JKD8"/>
<reference evidence="1" key="1">
    <citation type="submission" date="2020-03" db="EMBL/GenBank/DDBJ databases">
        <title>The deep terrestrial virosphere.</title>
        <authorList>
            <person name="Holmfeldt K."/>
            <person name="Nilsson E."/>
            <person name="Simone D."/>
            <person name="Lopez-Fernandez M."/>
            <person name="Wu X."/>
            <person name="de Brujin I."/>
            <person name="Lundin D."/>
            <person name="Andersson A."/>
            <person name="Bertilsson S."/>
            <person name="Dopson M."/>
        </authorList>
    </citation>
    <scope>NUCLEOTIDE SEQUENCE</scope>
    <source>
        <strain evidence="1">MM415A03749</strain>
    </source>
</reference>
<evidence type="ECO:0000313" key="1">
    <source>
        <dbReference type="EMBL" id="QJA70423.1"/>
    </source>
</evidence>
<dbReference type="EMBL" id="MT141791">
    <property type="protein sequence ID" value="QJA70423.1"/>
    <property type="molecule type" value="Genomic_DNA"/>
</dbReference>
<proteinExistence type="predicted"/>
<protein>
    <submittedName>
        <fullName evidence="1">Uncharacterized protein</fullName>
    </submittedName>
</protein>